<name>A0A8G2CNM7_ACIRU</name>
<gene>
    <name evidence="1" type="ORF">SAMN05421828_13614</name>
</gene>
<comment type="caution">
    <text evidence="1">The sequence shown here is derived from an EMBL/GenBank/DDBJ whole genome shotgun (WGS) entry which is preliminary data.</text>
</comment>
<keyword evidence="2" id="KW-1185">Reference proteome</keyword>
<dbReference type="EMBL" id="FTNE01000036">
    <property type="protein sequence ID" value="SIR47132.1"/>
    <property type="molecule type" value="Genomic_DNA"/>
</dbReference>
<sequence>MIEHGFSVDEETDLNEDVSVNLYVQKDEEHYVLKLSLVGKYAVLFRADLQGIYHILSYEDIESSHALRLLTKNFARDEITFLDASIIELPIGLHLFNTEIEDTTFYNALFADEIAPGRIP</sequence>
<evidence type="ECO:0000313" key="1">
    <source>
        <dbReference type="EMBL" id="SIR47132.1"/>
    </source>
</evidence>
<organism evidence="1 2">
    <name type="scientific">Acidiphilium rubrum</name>
    <dbReference type="NCBI Taxonomy" id="526"/>
    <lineage>
        <taxon>Bacteria</taxon>
        <taxon>Pseudomonadati</taxon>
        <taxon>Pseudomonadota</taxon>
        <taxon>Alphaproteobacteria</taxon>
        <taxon>Acetobacterales</taxon>
        <taxon>Acidocellaceae</taxon>
        <taxon>Acidiphilium</taxon>
    </lineage>
</organism>
<dbReference type="AlphaFoldDB" id="A0A8G2CNM7"/>
<dbReference type="Proteomes" id="UP000186308">
    <property type="component" value="Unassembled WGS sequence"/>
</dbReference>
<reference evidence="1 2" key="1">
    <citation type="submission" date="2017-01" db="EMBL/GenBank/DDBJ databases">
        <authorList>
            <person name="Varghese N."/>
            <person name="Submissions S."/>
        </authorList>
    </citation>
    <scope>NUCLEOTIDE SEQUENCE [LARGE SCALE GENOMIC DNA]</scope>
    <source>
        <strain evidence="1 2">ATCC 35905</strain>
    </source>
</reference>
<protein>
    <submittedName>
        <fullName evidence="1">Uncharacterized protein</fullName>
    </submittedName>
</protein>
<evidence type="ECO:0000313" key="2">
    <source>
        <dbReference type="Proteomes" id="UP000186308"/>
    </source>
</evidence>
<proteinExistence type="predicted"/>
<accession>A0A8G2CNM7</accession>